<dbReference type="RefSeq" id="WP_097442251.1">
    <property type="nucleotide sequence ID" value="NZ_NBWU01000001.1"/>
</dbReference>
<name>A0A2A4GCQ7_9FLAO</name>
<keyword evidence="2" id="KW-0998">Cell outer membrane</keyword>
<keyword evidence="2" id="KW-0813">Transport</keyword>
<dbReference type="Proteomes" id="UP000219559">
    <property type="component" value="Unassembled WGS sequence"/>
</dbReference>
<dbReference type="GO" id="GO:0015344">
    <property type="term" value="F:siderophore uptake transmembrane transporter activity"/>
    <property type="evidence" value="ECO:0007669"/>
    <property type="project" value="TreeGrafter"/>
</dbReference>
<dbReference type="EMBL" id="NBWU01000001">
    <property type="protein sequence ID" value="PCE66729.1"/>
    <property type="molecule type" value="Genomic_DNA"/>
</dbReference>
<keyword evidence="5" id="KW-1185">Reference proteome</keyword>
<evidence type="ECO:0000313" key="4">
    <source>
        <dbReference type="EMBL" id="PCE66729.1"/>
    </source>
</evidence>
<comment type="caution">
    <text evidence="4">The sequence shown here is derived from an EMBL/GenBank/DDBJ whole genome shotgun (WGS) entry which is preliminary data.</text>
</comment>
<accession>A0A2A4GCQ7</accession>
<dbReference type="PROSITE" id="PS52016">
    <property type="entry name" value="TONB_DEPENDENT_REC_3"/>
    <property type="match status" value="1"/>
</dbReference>
<keyword evidence="2" id="KW-0472">Membrane</keyword>
<dbReference type="AlphaFoldDB" id="A0A2A4GCQ7"/>
<dbReference type="PANTHER" id="PTHR30069">
    <property type="entry name" value="TONB-DEPENDENT OUTER MEMBRANE RECEPTOR"/>
    <property type="match status" value="1"/>
</dbReference>
<keyword evidence="1" id="KW-0732">Signal</keyword>
<protein>
    <recommendedName>
        <fullName evidence="3">TonB-dependent receptor plug domain-containing protein</fullName>
    </recommendedName>
</protein>
<sequence length="755" mass="84425">MRHFSPFAYLRKVVVLPTVISISLFSFAQYSDTVQEQLYLHLSKHHFDREENIFFKVYLQAFDSNGPIPPVSKVAYIELRSPSDSLYYKKMVLLDRFSGFGALWLPTDLAQGPYTLKAYTRFMEHSGITKTESKIFVGKQPSEIGSNATEKPSITFYPEGGRLVVGIPSQLGVQMRGSMTDSIEAKVVDGSRNNIGGLKLMPDRTNLFLFTPQSTEEHTLIIKGPHGDWRYPLPRAQAQGVGIRVLENENEFRVFLKSTLPLKLENMVLILWQNHVKILNLPIDQGKQTLIVPVAKKHLAPGLATLELINDLGETVLVRKVFIDPDRLALSLSPYTNTDKNEVQLRLEANGDWDQKTDLSVSIHRFPNSARTLLPKDSQQNLKPLTDKFAQLLLADGQEREIVLLTDPIYPPTYSTADLANIEKGLTVSGQVVSKSKKKRDLQVNLLYKTKDEVGFDHSAVDNDGRFTFSDLFFTDSTELTLKVSRSTSHGKHKIKSLYGHTIVMDSVSPKDFAFLEQKNSSIASVPTKNPVAEMVIPEGVNRLDEVVLEDEAIDRKAKERDKQRIMYNDPTYTVEIANLKGMHAFSLGDILRMYVPNISGGNGKFYLRNSGVAALILWNGTPISSNPSSVFDIDYVDILTGPKAAIYGSRAAGGIVAIYTKRGNYDVNEQKAMPDPGFKITLPGLPSAKDYTITEQGVKEGLVYWNPNLTTDVQGKISIALPFNDDLPYYLVDIRGIKPDGSVLHFVERISYTK</sequence>
<dbReference type="OrthoDB" id="679547at2"/>
<dbReference type="InterPro" id="IPR039426">
    <property type="entry name" value="TonB-dep_rcpt-like"/>
</dbReference>
<gene>
    <name evidence="4" type="ORF">B7P33_05410</name>
</gene>
<evidence type="ECO:0000256" key="1">
    <source>
        <dbReference type="ARBA" id="ARBA00022729"/>
    </source>
</evidence>
<proteinExistence type="inferred from homology"/>
<feature type="domain" description="TonB-dependent receptor plug" evidence="3">
    <location>
        <begin position="574"/>
        <end position="656"/>
    </location>
</feature>
<keyword evidence="2" id="KW-0812">Transmembrane</keyword>
<reference evidence="4 5" key="1">
    <citation type="submission" date="2017-04" db="EMBL/GenBank/DDBJ databases">
        <title>A new member of the family Flavobacteriaceae isolated from ascidians.</title>
        <authorList>
            <person name="Chen L."/>
        </authorList>
    </citation>
    <scope>NUCLEOTIDE SEQUENCE [LARGE SCALE GENOMIC DNA]</scope>
    <source>
        <strain evidence="4 5">HQA918</strain>
    </source>
</reference>
<organism evidence="4 5">
    <name type="scientific">Sediminicola luteus</name>
    <dbReference type="NCBI Taxonomy" id="319238"/>
    <lineage>
        <taxon>Bacteria</taxon>
        <taxon>Pseudomonadati</taxon>
        <taxon>Bacteroidota</taxon>
        <taxon>Flavobacteriia</taxon>
        <taxon>Flavobacteriales</taxon>
        <taxon>Flavobacteriaceae</taxon>
        <taxon>Sediminicola</taxon>
    </lineage>
</organism>
<dbReference type="GO" id="GO:0009279">
    <property type="term" value="C:cell outer membrane"/>
    <property type="evidence" value="ECO:0007669"/>
    <property type="project" value="UniProtKB-SubCell"/>
</dbReference>
<dbReference type="Pfam" id="PF07715">
    <property type="entry name" value="Plug"/>
    <property type="match status" value="1"/>
</dbReference>
<dbReference type="Gene3D" id="2.170.130.10">
    <property type="entry name" value="TonB-dependent receptor, plug domain"/>
    <property type="match status" value="1"/>
</dbReference>
<dbReference type="PANTHER" id="PTHR30069:SF29">
    <property type="entry name" value="HEMOGLOBIN AND HEMOGLOBIN-HAPTOGLOBIN-BINDING PROTEIN 1-RELATED"/>
    <property type="match status" value="1"/>
</dbReference>
<evidence type="ECO:0000259" key="3">
    <source>
        <dbReference type="Pfam" id="PF07715"/>
    </source>
</evidence>
<dbReference type="InterPro" id="IPR037066">
    <property type="entry name" value="Plug_dom_sf"/>
</dbReference>
<comment type="similarity">
    <text evidence="2">Belongs to the TonB-dependent receptor family.</text>
</comment>
<evidence type="ECO:0000256" key="2">
    <source>
        <dbReference type="PROSITE-ProRule" id="PRU01360"/>
    </source>
</evidence>
<comment type="subcellular location">
    <subcellularLocation>
        <location evidence="2">Cell outer membrane</location>
        <topology evidence="2">Multi-pass membrane protein</topology>
    </subcellularLocation>
</comment>
<dbReference type="InterPro" id="IPR012910">
    <property type="entry name" value="Plug_dom"/>
</dbReference>
<dbReference type="SUPFAM" id="SSF56935">
    <property type="entry name" value="Porins"/>
    <property type="match status" value="1"/>
</dbReference>
<dbReference type="GO" id="GO:0044718">
    <property type="term" value="P:siderophore transmembrane transport"/>
    <property type="evidence" value="ECO:0007669"/>
    <property type="project" value="TreeGrafter"/>
</dbReference>
<evidence type="ECO:0000313" key="5">
    <source>
        <dbReference type="Proteomes" id="UP000219559"/>
    </source>
</evidence>
<keyword evidence="2" id="KW-1134">Transmembrane beta strand</keyword>